<sequence>MNYKTLQRLVEFSTVLLLLLGIFWVIFAAIIYSKNKDISNVSEYDSYRGALALGIAFGIILILWALLGLLAACKKYNCLLGTYNVGVFILLLVSLAILIISIVVTAYIKDYKNDTDCTKESLLKDLKKLNDQSYQMLCNVNCKCNYKGSNLDALSHGIVNYSSSQGVLRAQDCQGFSSIGVSNLKSYSDLLRSVEDTFNCSGFCNTNNYYVFSDVNNGFPNKDCKKEVIDFIDTNNTRIIIASAIITFFFLVSFILVICLCCKKPKGENFYQRTGEGQYKA</sequence>
<evidence type="ECO:0000256" key="5">
    <source>
        <dbReference type="SAM" id="Phobius"/>
    </source>
</evidence>
<keyword evidence="3 5" id="KW-1133">Transmembrane helix</keyword>
<protein>
    <submittedName>
        <fullName evidence="6">Tetraspanin family protein</fullName>
    </submittedName>
</protein>
<dbReference type="InterPro" id="IPR018499">
    <property type="entry name" value="Tetraspanin/Peripherin"/>
</dbReference>
<evidence type="ECO:0000256" key="3">
    <source>
        <dbReference type="ARBA" id="ARBA00022989"/>
    </source>
</evidence>
<comment type="subcellular location">
    <subcellularLocation>
        <location evidence="1">Membrane</location>
        <topology evidence="1">Multi-pass membrane protein</topology>
    </subcellularLocation>
</comment>
<evidence type="ECO:0000256" key="2">
    <source>
        <dbReference type="ARBA" id="ARBA00022692"/>
    </source>
</evidence>
<evidence type="ECO:0000313" key="6">
    <source>
        <dbReference type="EMBL" id="EAS01414.1"/>
    </source>
</evidence>
<dbReference type="EMBL" id="GG662603">
    <property type="protein sequence ID" value="EAS01414.1"/>
    <property type="molecule type" value="Genomic_DNA"/>
</dbReference>
<feature type="transmembrane region" description="Helical" evidence="5">
    <location>
        <begin position="239"/>
        <end position="262"/>
    </location>
</feature>
<dbReference type="OrthoDB" id="297138at2759"/>
<dbReference type="PRINTS" id="PR00259">
    <property type="entry name" value="TMFOUR"/>
</dbReference>
<feature type="transmembrane region" description="Helical" evidence="5">
    <location>
        <begin position="52"/>
        <end position="73"/>
    </location>
</feature>
<dbReference type="GeneID" id="7839997"/>
<keyword evidence="7" id="KW-1185">Reference proteome</keyword>
<name>I7M2W2_TETTS</name>
<dbReference type="KEGG" id="tet:TTHERM_00151240"/>
<keyword evidence="4 5" id="KW-0472">Membrane</keyword>
<evidence type="ECO:0000256" key="4">
    <source>
        <dbReference type="ARBA" id="ARBA00023136"/>
    </source>
</evidence>
<dbReference type="AlphaFoldDB" id="I7M2W2"/>
<feature type="transmembrane region" description="Helical" evidence="5">
    <location>
        <begin position="85"/>
        <end position="108"/>
    </location>
</feature>
<dbReference type="OMA" id="NILEMNF"/>
<dbReference type="InParanoid" id="I7M2W2"/>
<evidence type="ECO:0000313" key="7">
    <source>
        <dbReference type="Proteomes" id="UP000009168"/>
    </source>
</evidence>
<evidence type="ECO:0000256" key="1">
    <source>
        <dbReference type="ARBA" id="ARBA00004141"/>
    </source>
</evidence>
<dbReference type="Pfam" id="PF00335">
    <property type="entry name" value="Tetraspanin"/>
    <property type="match status" value="1"/>
</dbReference>
<gene>
    <name evidence="6" type="ORF">TTHERM_00151240</name>
</gene>
<dbReference type="HOGENOM" id="CLU_053789_1_0_1"/>
<organism evidence="6 7">
    <name type="scientific">Tetrahymena thermophila (strain SB210)</name>
    <dbReference type="NCBI Taxonomy" id="312017"/>
    <lineage>
        <taxon>Eukaryota</taxon>
        <taxon>Sar</taxon>
        <taxon>Alveolata</taxon>
        <taxon>Ciliophora</taxon>
        <taxon>Intramacronucleata</taxon>
        <taxon>Oligohymenophorea</taxon>
        <taxon>Hymenostomatida</taxon>
        <taxon>Tetrahymenina</taxon>
        <taxon>Tetrahymenidae</taxon>
        <taxon>Tetrahymena</taxon>
    </lineage>
</organism>
<proteinExistence type="predicted"/>
<reference evidence="7" key="1">
    <citation type="journal article" date="2006" name="PLoS Biol.">
        <title>Macronuclear genome sequence of the ciliate Tetrahymena thermophila, a model eukaryote.</title>
        <authorList>
            <person name="Eisen J.A."/>
            <person name="Coyne R.S."/>
            <person name="Wu M."/>
            <person name="Wu D."/>
            <person name="Thiagarajan M."/>
            <person name="Wortman J.R."/>
            <person name="Badger J.H."/>
            <person name="Ren Q."/>
            <person name="Amedeo P."/>
            <person name="Jones K.M."/>
            <person name="Tallon L.J."/>
            <person name="Delcher A.L."/>
            <person name="Salzberg S.L."/>
            <person name="Silva J.C."/>
            <person name="Haas B.J."/>
            <person name="Majoros W.H."/>
            <person name="Farzad M."/>
            <person name="Carlton J.M."/>
            <person name="Smith R.K. Jr."/>
            <person name="Garg J."/>
            <person name="Pearlman R.E."/>
            <person name="Karrer K.M."/>
            <person name="Sun L."/>
            <person name="Manning G."/>
            <person name="Elde N.C."/>
            <person name="Turkewitz A.P."/>
            <person name="Asai D.J."/>
            <person name="Wilkes D.E."/>
            <person name="Wang Y."/>
            <person name="Cai H."/>
            <person name="Collins K."/>
            <person name="Stewart B.A."/>
            <person name="Lee S.R."/>
            <person name="Wilamowska K."/>
            <person name="Weinberg Z."/>
            <person name="Ruzzo W.L."/>
            <person name="Wloga D."/>
            <person name="Gaertig J."/>
            <person name="Frankel J."/>
            <person name="Tsao C.-C."/>
            <person name="Gorovsky M.A."/>
            <person name="Keeling P.J."/>
            <person name="Waller R.F."/>
            <person name="Patron N.J."/>
            <person name="Cherry J.M."/>
            <person name="Stover N.A."/>
            <person name="Krieger C.J."/>
            <person name="del Toro C."/>
            <person name="Ryder H.F."/>
            <person name="Williamson S.C."/>
            <person name="Barbeau R.A."/>
            <person name="Hamilton E.P."/>
            <person name="Orias E."/>
        </authorList>
    </citation>
    <scope>NUCLEOTIDE SEQUENCE [LARGE SCALE GENOMIC DNA]</scope>
    <source>
        <strain evidence="7">SB210</strain>
    </source>
</reference>
<keyword evidence="2 5" id="KW-0812">Transmembrane</keyword>
<dbReference type="RefSeq" id="XP_001021660.1">
    <property type="nucleotide sequence ID" value="XM_001021660.3"/>
</dbReference>
<dbReference type="Proteomes" id="UP000009168">
    <property type="component" value="Unassembled WGS sequence"/>
</dbReference>
<dbReference type="GO" id="GO:0016020">
    <property type="term" value="C:membrane"/>
    <property type="evidence" value="ECO:0007669"/>
    <property type="project" value="UniProtKB-SubCell"/>
</dbReference>
<feature type="transmembrane region" description="Helical" evidence="5">
    <location>
        <begin position="12"/>
        <end position="32"/>
    </location>
</feature>
<accession>I7M2W2</accession>